<keyword evidence="7 8" id="KW-0472">Membrane</keyword>
<dbReference type="PANTHER" id="PTHR33908:SF11">
    <property type="entry name" value="MEMBRANE PROTEIN"/>
    <property type="match status" value="1"/>
</dbReference>
<accession>A0A917BJV7</accession>
<evidence type="ECO:0008006" key="11">
    <source>
        <dbReference type="Google" id="ProtNLM"/>
    </source>
</evidence>
<dbReference type="PANTHER" id="PTHR33908">
    <property type="entry name" value="MANNOSYLTRANSFERASE YKCB-RELATED"/>
    <property type="match status" value="1"/>
</dbReference>
<evidence type="ECO:0000256" key="2">
    <source>
        <dbReference type="ARBA" id="ARBA00022475"/>
    </source>
</evidence>
<feature type="transmembrane region" description="Helical" evidence="8">
    <location>
        <begin position="17"/>
        <end position="37"/>
    </location>
</feature>
<evidence type="ECO:0000256" key="8">
    <source>
        <dbReference type="SAM" id="Phobius"/>
    </source>
</evidence>
<comment type="subcellular location">
    <subcellularLocation>
        <location evidence="1">Cell membrane</location>
        <topology evidence="1">Multi-pass membrane protein</topology>
    </subcellularLocation>
</comment>
<dbReference type="GO" id="GO:0016763">
    <property type="term" value="F:pentosyltransferase activity"/>
    <property type="evidence" value="ECO:0007669"/>
    <property type="project" value="TreeGrafter"/>
</dbReference>
<evidence type="ECO:0000256" key="3">
    <source>
        <dbReference type="ARBA" id="ARBA00022676"/>
    </source>
</evidence>
<gene>
    <name evidence="9" type="ORF">GCM10007301_01770</name>
</gene>
<dbReference type="GO" id="GO:0005886">
    <property type="term" value="C:plasma membrane"/>
    <property type="evidence" value="ECO:0007669"/>
    <property type="project" value="UniProtKB-SubCell"/>
</dbReference>
<feature type="transmembrane region" description="Helical" evidence="8">
    <location>
        <begin position="315"/>
        <end position="335"/>
    </location>
</feature>
<feature type="transmembrane region" description="Helical" evidence="8">
    <location>
        <begin position="341"/>
        <end position="361"/>
    </location>
</feature>
<feature type="transmembrane region" description="Helical" evidence="8">
    <location>
        <begin position="163"/>
        <end position="184"/>
    </location>
</feature>
<protein>
    <recommendedName>
        <fullName evidence="11">Glycosyltransferase RgtA/B/C/D-like domain-containing protein</fullName>
    </recommendedName>
</protein>
<reference evidence="9" key="1">
    <citation type="journal article" date="2014" name="Int. J. Syst. Evol. Microbiol.">
        <title>Complete genome sequence of Corynebacterium casei LMG S-19264T (=DSM 44701T), isolated from a smear-ripened cheese.</title>
        <authorList>
            <consortium name="US DOE Joint Genome Institute (JGI-PGF)"/>
            <person name="Walter F."/>
            <person name="Albersmeier A."/>
            <person name="Kalinowski J."/>
            <person name="Ruckert C."/>
        </authorList>
    </citation>
    <scope>NUCLEOTIDE SEQUENCE</scope>
    <source>
        <strain evidence="9">CCM 7897</strain>
    </source>
</reference>
<feature type="transmembrane region" description="Helical" evidence="8">
    <location>
        <begin position="136"/>
        <end position="156"/>
    </location>
</feature>
<evidence type="ECO:0000256" key="5">
    <source>
        <dbReference type="ARBA" id="ARBA00022692"/>
    </source>
</evidence>
<evidence type="ECO:0000256" key="1">
    <source>
        <dbReference type="ARBA" id="ARBA00004651"/>
    </source>
</evidence>
<evidence type="ECO:0000313" key="10">
    <source>
        <dbReference type="Proteomes" id="UP000606044"/>
    </source>
</evidence>
<feature type="transmembrane region" description="Helical" evidence="8">
    <location>
        <begin position="368"/>
        <end position="389"/>
    </location>
</feature>
<keyword evidence="5 8" id="KW-0812">Transmembrane</keyword>
<evidence type="ECO:0000256" key="4">
    <source>
        <dbReference type="ARBA" id="ARBA00022679"/>
    </source>
</evidence>
<feature type="transmembrane region" description="Helical" evidence="8">
    <location>
        <begin position="279"/>
        <end position="303"/>
    </location>
</feature>
<dbReference type="EMBL" id="BMCT01000001">
    <property type="protein sequence ID" value="GGF45925.1"/>
    <property type="molecule type" value="Genomic_DNA"/>
</dbReference>
<name>A0A917BJV7_9HYPH</name>
<evidence type="ECO:0000256" key="7">
    <source>
        <dbReference type="ARBA" id="ARBA00023136"/>
    </source>
</evidence>
<dbReference type="AlphaFoldDB" id="A0A917BJV7"/>
<feature type="transmembrane region" description="Helical" evidence="8">
    <location>
        <begin position="106"/>
        <end position="130"/>
    </location>
</feature>
<keyword evidence="10" id="KW-1185">Reference proteome</keyword>
<proteinExistence type="predicted"/>
<sequence length="551" mass="57729">MDIGQAETSRAGRAGGAALLALLFLIFVALAVIAIAVQQRAMGGYTSEISATNADEASHFISGLMIADYVRAGFPSPLAFAKDYYFHYPKVAIGHWPPLYYMAEGALFLALPPLTSVALLLPAVLAALLVVTAGWITARVLGPLQGLAVAAVMLALPLLREATLVIVLDLPVALLGLFAALAYARFMRTVKAWDGVLFAVLASAAILTKGTGAALALLPPLAVLFGGRFDLLKRRAFWIPLPIVALLAGPWTLGTYGMAAAGFQYKWGAAFAELAARTYAQGLGATMGGLLLLLAAVGLVFAIARGWRRGAGSELWVALAALVVAVGAFQCLVPAGLDARYLLPLSAPLVMLAAFGLQSLIRVLTRGWPTIVGLVVALVLLVAALPALMTQVQKRPIGMDAAAQALLARQAANPLVLVGADAMGEGALISAVAQHDRARKTIVLRGTKMLAQSDWNAASYTPTYADAAALMKGLDEMGVGFVVVDTSPASQDLLHDRQLLEAAQAYPDRFQLIASYPRADGKGEARLYALTGNEAKVPDVAALKDRLGKGF</sequence>
<dbReference type="RefSeq" id="WP_188574523.1">
    <property type="nucleotide sequence ID" value="NZ_BMCT01000001.1"/>
</dbReference>
<keyword evidence="3" id="KW-0328">Glycosyltransferase</keyword>
<keyword evidence="2" id="KW-1003">Cell membrane</keyword>
<keyword evidence="6 8" id="KW-1133">Transmembrane helix</keyword>
<feature type="transmembrane region" description="Helical" evidence="8">
    <location>
        <begin position="237"/>
        <end position="259"/>
    </location>
</feature>
<organism evidence="9 10">
    <name type="scientific">Azorhizobium oxalatiphilum</name>
    <dbReference type="NCBI Taxonomy" id="980631"/>
    <lineage>
        <taxon>Bacteria</taxon>
        <taxon>Pseudomonadati</taxon>
        <taxon>Pseudomonadota</taxon>
        <taxon>Alphaproteobacteria</taxon>
        <taxon>Hyphomicrobiales</taxon>
        <taxon>Xanthobacteraceae</taxon>
        <taxon>Azorhizobium</taxon>
    </lineage>
</organism>
<evidence type="ECO:0000256" key="6">
    <source>
        <dbReference type="ARBA" id="ARBA00022989"/>
    </source>
</evidence>
<keyword evidence="4" id="KW-0808">Transferase</keyword>
<dbReference type="InterPro" id="IPR050297">
    <property type="entry name" value="LipidA_mod_glycosyltrf_83"/>
</dbReference>
<comment type="caution">
    <text evidence="9">The sequence shown here is derived from an EMBL/GenBank/DDBJ whole genome shotgun (WGS) entry which is preliminary data.</text>
</comment>
<dbReference type="Proteomes" id="UP000606044">
    <property type="component" value="Unassembled WGS sequence"/>
</dbReference>
<feature type="transmembrane region" description="Helical" evidence="8">
    <location>
        <begin position="196"/>
        <end position="225"/>
    </location>
</feature>
<evidence type="ECO:0000313" key="9">
    <source>
        <dbReference type="EMBL" id="GGF45925.1"/>
    </source>
</evidence>
<dbReference type="GO" id="GO:0009103">
    <property type="term" value="P:lipopolysaccharide biosynthetic process"/>
    <property type="evidence" value="ECO:0007669"/>
    <property type="project" value="UniProtKB-ARBA"/>
</dbReference>
<reference evidence="9" key="2">
    <citation type="submission" date="2020-09" db="EMBL/GenBank/DDBJ databases">
        <authorList>
            <person name="Sun Q."/>
            <person name="Sedlacek I."/>
        </authorList>
    </citation>
    <scope>NUCLEOTIDE SEQUENCE</scope>
    <source>
        <strain evidence="9">CCM 7897</strain>
    </source>
</reference>